<feature type="transmembrane region" description="Helical" evidence="5">
    <location>
        <begin position="7"/>
        <end position="25"/>
    </location>
</feature>
<dbReference type="Proteomes" id="UP000095492">
    <property type="component" value="Unassembled WGS sequence"/>
</dbReference>
<evidence type="ECO:0000256" key="3">
    <source>
        <dbReference type="ARBA" id="ARBA00022989"/>
    </source>
</evidence>
<dbReference type="RefSeq" id="WP_242853556.1">
    <property type="nucleotide sequence ID" value="NZ_CP173382.1"/>
</dbReference>
<proteinExistence type="predicted"/>
<dbReference type="Pfam" id="PF05128">
    <property type="entry name" value="DUF697"/>
    <property type="match status" value="1"/>
</dbReference>
<sequence>MNEKADNAIAVAATVATVAIPIPFADALLLIGEQVTLMATICGIYGMNIGKDGLKMLATMVLGAVSIAGAASFLTH</sequence>
<gene>
    <name evidence="6" type="ORF">ERS852448_00076</name>
</gene>
<dbReference type="GeneID" id="97390570"/>
<comment type="subcellular location">
    <subcellularLocation>
        <location evidence="1">Membrane</location>
        <topology evidence="1">Multi-pass membrane protein</topology>
    </subcellularLocation>
</comment>
<dbReference type="InterPro" id="IPR021147">
    <property type="entry name" value="DUF697"/>
</dbReference>
<evidence type="ECO:0000256" key="1">
    <source>
        <dbReference type="ARBA" id="ARBA00004141"/>
    </source>
</evidence>
<evidence type="ECO:0000313" key="6">
    <source>
        <dbReference type="EMBL" id="CUM70377.1"/>
    </source>
</evidence>
<keyword evidence="2 5" id="KW-0812">Transmembrane</keyword>
<keyword evidence="3 5" id="KW-1133">Transmembrane helix</keyword>
<keyword evidence="4 5" id="KW-0472">Membrane</keyword>
<protein>
    <submittedName>
        <fullName evidence="6">Uncharacterized protein/domain associated with GTPases</fullName>
    </submittedName>
</protein>
<dbReference type="EMBL" id="CYYA01000001">
    <property type="protein sequence ID" value="CUM70377.1"/>
    <property type="molecule type" value="Genomic_DNA"/>
</dbReference>
<evidence type="ECO:0000313" key="7">
    <source>
        <dbReference type="Proteomes" id="UP000095492"/>
    </source>
</evidence>
<dbReference type="AlphaFoldDB" id="A0A173QXT3"/>
<evidence type="ECO:0000256" key="5">
    <source>
        <dbReference type="SAM" id="Phobius"/>
    </source>
</evidence>
<dbReference type="GO" id="GO:0016020">
    <property type="term" value="C:membrane"/>
    <property type="evidence" value="ECO:0007669"/>
    <property type="project" value="UniProtKB-SubCell"/>
</dbReference>
<reference evidence="6 7" key="1">
    <citation type="submission" date="2015-09" db="EMBL/GenBank/DDBJ databases">
        <authorList>
            <consortium name="Pathogen Informatics"/>
        </authorList>
    </citation>
    <scope>NUCLEOTIDE SEQUENCE [LARGE SCALE GENOMIC DNA]</scope>
    <source>
        <strain evidence="6 7">2789STDY5608891</strain>
    </source>
</reference>
<feature type="transmembrane region" description="Helical" evidence="5">
    <location>
        <begin position="56"/>
        <end position="74"/>
    </location>
</feature>
<evidence type="ECO:0000256" key="4">
    <source>
        <dbReference type="ARBA" id="ARBA00023136"/>
    </source>
</evidence>
<accession>A0A173QXT3</accession>
<organism evidence="6 7">
    <name type="scientific">Eubacterium ramulus</name>
    <dbReference type="NCBI Taxonomy" id="39490"/>
    <lineage>
        <taxon>Bacteria</taxon>
        <taxon>Bacillati</taxon>
        <taxon>Bacillota</taxon>
        <taxon>Clostridia</taxon>
        <taxon>Eubacteriales</taxon>
        <taxon>Eubacteriaceae</taxon>
        <taxon>Eubacterium</taxon>
    </lineage>
</organism>
<name>A0A173QXT3_EUBRA</name>
<evidence type="ECO:0000256" key="2">
    <source>
        <dbReference type="ARBA" id="ARBA00022692"/>
    </source>
</evidence>